<proteinExistence type="predicted"/>
<dbReference type="PROSITE" id="PS01047">
    <property type="entry name" value="HMA_1"/>
    <property type="match status" value="1"/>
</dbReference>
<dbReference type="Gene3D" id="3.30.70.100">
    <property type="match status" value="1"/>
</dbReference>
<dbReference type="SUPFAM" id="SSF55008">
    <property type="entry name" value="HMA, heavy metal-associated domain"/>
    <property type="match status" value="1"/>
</dbReference>
<dbReference type="InterPro" id="IPR036163">
    <property type="entry name" value="HMA_dom_sf"/>
</dbReference>
<name>A0ABW7WNW2_9NOCA</name>
<gene>
    <name evidence="3" type="ORF">ACH47G_23240</name>
</gene>
<evidence type="ECO:0000313" key="3">
    <source>
        <dbReference type="EMBL" id="MFI2323407.1"/>
    </source>
</evidence>
<accession>A0ABW7WNW2</accession>
<keyword evidence="1" id="KW-0479">Metal-binding</keyword>
<evidence type="ECO:0000313" key="4">
    <source>
        <dbReference type="Proteomes" id="UP001611450"/>
    </source>
</evidence>
<reference evidence="3 4" key="1">
    <citation type="submission" date="2024-10" db="EMBL/GenBank/DDBJ databases">
        <title>The Natural Products Discovery Center: Release of the First 8490 Sequenced Strains for Exploring Actinobacteria Biosynthetic Diversity.</title>
        <authorList>
            <person name="Kalkreuter E."/>
            <person name="Kautsar S.A."/>
            <person name="Yang D."/>
            <person name="Bader C.D."/>
            <person name="Teijaro C.N."/>
            <person name="Fluegel L."/>
            <person name="Davis C.M."/>
            <person name="Simpson J.R."/>
            <person name="Lauterbach L."/>
            <person name="Steele A.D."/>
            <person name="Gui C."/>
            <person name="Meng S."/>
            <person name="Li G."/>
            <person name="Viehrig K."/>
            <person name="Ye F."/>
            <person name="Su P."/>
            <person name="Kiefer A.F."/>
            <person name="Nichols A."/>
            <person name="Cepeda A.J."/>
            <person name="Yan W."/>
            <person name="Fan B."/>
            <person name="Jiang Y."/>
            <person name="Adhikari A."/>
            <person name="Zheng C.-J."/>
            <person name="Schuster L."/>
            <person name="Cowan T.M."/>
            <person name="Smanski M.J."/>
            <person name="Chevrette M.G."/>
            <person name="De Carvalho L.P.S."/>
            <person name="Shen B."/>
        </authorList>
    </citation>
    <scope>NUCLEOTIDE SEQUENCE [LARGE SCALE GENOMIC DNA]</scope>
    <source>
        <strain evidence="3 4">NPDC019626</strain>
    </source>
</reference>
<dbReference type="Proteomes" id="UP001611450">
    <property type="component" value="Unassembled WGS sequence"/>
</dbReference>
<protein>
    <submittedName>
        <fullName evidence="3">Heavy-metal-associated domain-containing protein</fullName>
    </submittedName>
</protein>
<comment type="caution">
    <text evidence="3">The sequence shown here is derived from an EMBL/GenBank/DDBJ whole genome shotgun (WGS) entry which is preliminary data.</text>
</comment>
<evidence type="ECO:0000259" key="2">
    <source>
        <dbReference type="PROSITE" id="PS50846"/>
    </source>
</evidence>
<feature type="domain" description="HMA" evidence="2">
    <location>
        <begin position="2"/>
        <end position="67"/>
    </location>
</feature>
<dbReference type="Pfam" id="PF00403">
    <property type="entry name" value="HMA"/>
    <property type="match status" value="1"/>
</dbReference>
<dbReference type="EMBL" id="JBIRXV010000005">
    <property type="protein sequence ID" value="MFI2323407.1"/>
    <property type="molecule type" value="Genomic_DNA"/>
</dbReference>
<keyword evidence="4" id="KW-1185">Reference proteome</keyword>
<organism evidence="3 4">
    <name type="scientific">Nocardia beijingensis</name>
    <dbReference type="NCBI Taxonomy" id="95162"/>
    <lineage>
        <taxon>Bacteria</taxon>
        <taxon>Bacillati</taxon>
        <taxon>Actinomycetota</taxon>
        <taxon>Actinomycetes</taxon>
        <taxon>Mycobacteriales</taxon>
        <taxon>Nocardiaceae</taxon>
        <taxon>Nocardia</taxon>
    </lineage>
</organism>
<sequence length="68" mass="6575">MSTTTVTVTGMTCGGCAAKVRTEIGSISGVDSVAVDLAGGLVTVESASPIERADLTAAVARAGYTVAG</sequence>
<dbReference type="PROSITE" id="PS50846">
    <property type="entry name" value="HMA_2"/>
    <property type="match status" value="1"/>
</dbReference>
<evidence type="ECO:0000256" key="1">
    <source>
        <dbReference type="ARBA" id="ARBA00022723"/>
    </source>
</evidence>
<dbReference type="InterPro" id="IPR006121">
    <property type="entry name" value="HMA_dom"/>
</dbReference>
<dbReference type="CDD" id="cd00371">
    <property type="entry name" value="HMA"/>
    <property type="match status" value="1"/>
</dbReference>
<dbReference type="RefSeq" id="WP_396947999.1">
    <property type="nucleotide sequence ID" value="NZ_JBIRXV010000005.1"/>
</dbReference>
<dbReference type="InterPro" id="IPR017969">
    <property type="entry name" value="Heavy-metal-associated_CS"/>
</dbReference>